<accession>A0A0F9Q1W8</accession>
<organism evidence="1">
    <name type="scientific">marine sediment metagenome</name>
    <dbReference type="NCBI Taxonomy" id="412755"/>
    <lineage>
        <taxon>unclassified sequences</taxon>
        <taxon>metagenomes</taxon>
        <taxon>ecological metagenomes</taxon>
    </lineage>
</organism>
<reference evidence="1" key="1">
    <citation type="journal article" date="2015" name="Nature">
        <title>Complex archaea that bridge the gap between prokaryotes and eukaryotes.</title>
        <authorList>
            <person name="Spang A."/>
            <person name="Saw J.H."/>
            <person name="Jorgensen S.L."/>
            <person name="Zaremba-Niedzwiedzka K."/>
            <person name="Martijn J."/>
            <person name="Lind A.E."/>
            <person name="van Eijk R."/>
            <person name="Schleper C."/>
            <person name="Guy L."/>
            <person name="Ettema T.J."/>
        </authorList>
    </citation>
    <scope>NUCLEOTIDE SEQUENCE</scope>
</reference>
<protein>
    <submittedName>
        <fullName evidence="1">Uncharacterized protein</fullName>
    </submittedName>
</protein>
<evidence type="ECO:0000313" key="1">
    <source>
        <dbReference type="EMBL" id="KKN36504.1"/>
    </source>
</evidence>
<sequence length="107" mass="11723">MAELRCYSDKSSQALHIGPTITGLTLFSSGDLECQPLFLRVVRKIDVDILLRLAPELAQVLMLAPELTQTLTLSPELIETLRLAPELQQVLTADPEAANIVIVPIDC</sequence>
<gene>
    <name evidence="1" type="ORF">LCGC14_0772900</name>
</gene>
<dbReference type="EMBL" id="LAZR01001961">
    <property type="protein sequence ID" value="KKN36504.1"/>
    <property type="molecule type" value="Genomic_DNA"/>
</dbReference>
<name>A0A0F9Q1W8_9ZZZZ</name>
<dbReference type="AlphaFoldDB" id="A0A0F9Q1W8"/>
<comment type="caution">
    <text evidence="1">The sequence shown here is derived from an EMBL/GenBank/DDBJ whole genome shotgun (WGS) entry which is preliminary data.</text>
</comment>
<proteinExistence type="predicted"/>